<proteinExistence type="inferred from homology"/>
<evidence type="ECO:0008006" key="7">
    <source>
        <dbReference type="Google" id="ProtNLM"/>
    </source>
</evidence>
<gene>
    <name evidence="5" type="ORF">KXQ929_LOCUS27798</name>
    <name evidence="4" type="ORF">OXD698_LOCUS97</name>
</gene>
<evidence type="ECO:0000313" key="4">
    <source>
        <dbReference type="EMBL" id="CAF3480419.1"/>
    </source>
</evidence>
<dbReference type="Proteomes" id="UP000663868">
    <property type="component" value="Unassembled WGS sequence"/>
</dbReference>
<dbReference type="PANTHER" id="PTHR13056">
    <property type="entry name" value="VACUOLAR FUSION PROTEIN CCZ1 HOMOLOG-RELATED"/>
    <property type="match status" value="1"/>
</dbReference>
<dbReference type="InterPro" id="IPR043987">
    <property type="entry name" value="CCZ1/INTU/HSP4_longin_1"/>
</dbReference>
<dbReference type="InterPro" id="IPR043988">
    <property type="entry name" value="CCZ1/INTU_longin_2"/>
</dbReference>
<dbReference type="GO" id="GO:0016192">
    <property type="term" value="P:vesicle-mediated transport"/>
    <property type="evidence" value="ECO:0007669"/>
    <property type="project" value="InterPro"/>
</dbReference>
<dbReference type="Pfam" id="PF19031">
    <property type="entry name" value="Intu_longin_1"/>
    <property type="match status" value="1"/>
</dbReference>
<accession>A0A819N5B2</accession>
<evidence type="ECO:0000313" key="6">
    <source>
        <dbReference type="Proteomes" id="UP000663868"/>
    </source>
</evidence>
<protein>
    <recommendedName>
        <fullName evidence="7">CCZ1/INTU/HSP4 first Longin domain-containing protein</fullName>
    </recommendedName>
</protein>
<reference evidence="5" key="1">
    <citation type="submission" date="2021-02" db="EMBL/GenBank/DDBJ databases">
        <authorList>
            <person name="Nowell W R."/>
        </authorList>
    </citation>
    <scope>NUCLEOTIDE SEQUENCE</scope>
</reference>
<dbReference type="Pfam" id="PF19032">
    <property type="entry name" value="Intu_longin_2"/>
    <property type="match status" value="1"/>
</dbReference>
<evidence type="ECO:0000313" key="5">
    <source>
        <dbReference type="EMBL" id="CAF3989145.1"/>
    </source>
</evidence>
<dbReference type="AlphaFoldDB" id="A0A819N5B2"/>
<feature type="domain" description="CCZ1/INTU second Longin" evidence="3">
    <location>
        <begin position="139"/>
        <end position="233"/>
    </location>
</feature>
<organism evidence="5 6">
    <name type="scientific">Adineta steineri</name>
    <dbReference type="NCBI Taxonomy" id="433720"/>
    <lineage>
        <taxon>Eukaryota</taxon>
        <taxon>Metazoa</taxon>
        <taxon>Spiralia</taxon>
        <taxon>Gnathifera</taxon>
        <taxon>Rotifera</taxon>
        <taxon>Eurotatoria</taxon>
        <taxon>Bdelloidea</taxon>
        <taxon>Adinetida</taxon>
        <taxon>Adinetidae</taxon>
        <taxon>Adineta</taxon>
    </lineage>
</organism>
<evidence type="ECO:0000259" key="2">
    <source>
        <dbReference type="Pfam" id="PF19031"/>
    </source>
</evidence>
<evidence type="ECO:0000256" key="1">
    <source>
        <dbReference type="ARBA" id="ARBA00005352"/>
    </source>
</evidence>
<dbReference type="InterPro" id="IPR013176">
    <property type="entry name" value="Ccz1"/>
</dbReference>
<dbReference type="PANTHER" id="PTHR13056:SF0">
    <property type="entry name" value="VACUOLAR FUSION PROTEIN CCZ1 HOMOLOG-RELATED"/>
    <property type="match status" value="1"/>
</dbReference>
<dbReference type="EMBL" id="CAJOAZ010000002">
    <property type="protein sequence ID" value="CAF3480419.1"/>
    <property type="molecule type" value="Genomic_DNA"/>
</dbReference>
<dbReference type="Proteomes" id="UP000663844">
    <property type="component" value="Unassembled WGS sequence"/>
</dbReference>
<evidence type="ECO:0000259" key="3">
    <source>
        <dbReference type="Pfam" id="PF19032"/>
    </source>
</evidence>
<comment type="caution">
    <text evidence="5">The sequence shown here is derived from an EMBL/GenBank/DDBJ whole genome shotgun (WGS) entry which is preliminary data.</text>
</comment>
<dbReference type="EMBL" id="CAJOBB010002670">
    <property type="protein sequence ID" value="CAF3989145.1"/>
    <property type="molecule type" value="Genomic_DNA"/>
</dbReference>
<dbReference type="GO" id="GO:0035658">
    <property type="term" value="C:Mon1-Ccz1 complex"/>
    <property type="evidence" value="ECO:0007669"/>
    <property type="project" value="InterPro"/>
</dbReference>
<feature type="domain" description="CCZ1/INTU/HSP4 first Longin" evidence="2">
    <location>
        <begin position="18"/>
        <end position="60"/>
    </location>
</feature>
<sequence>MASSNEHIPSSIYLVDYFIYCPLFCEKEGQEARKILYYYPSDTEIDRQIRTVGYCEVENDICLAMLQYGTMSTLIHQSSVDELRYILKFIQYHIHNMIRDVTIDSSYFDIQYLAIDRRIFLKFQTILRRFQLHFTSLKEMIFIYRDQLISSGLNQDDTITIYSFFRLYYWPHIKNLSHISTIRYLTIDSNAIPADELILSTSLTSQEFFLGNLCIKYRILVIHLHLFTMFCVFPIENNDLSNDEKILSIVELFKNDLEILFPSFQEYLRRKFPISNRELTSPANHLTNTLAEDAQWFHPTGKIMVKRKNDPWIIAKRSDMRELIVIVNQKSANLKEISGKISFIE</sequence>
<comment type="similarity">
    <text evidence="1">Belongs to the CCZ1 family.</text>
</comment>
<name>A0A819N5B2_9BILA</name>